<dbReference type="PANTHER" id="PTHR22642">
    <property type="entry name" value="IMIDAZOLONEPROPIONASE"/>
    <property type="match status" value="1"/>
</dbReference>
<accession>A0A7G9GDJ6</accession>
<dbReference type="AlphaFoldDB" id="A0A7G9GDJ6"/>
<dbReference type="Pfam" id="PF07969">
    <property type="entry name" value="Amidohydro_3"/>
    <property type="match status" value="1"/>
</dbReference>
<proteinExistence type="predicted"/>
<dbReference type="EMBL" id="CP060635">
    <property type="protein sequence ID" value="QNM08878.1"/>
    <property type="molecule type" value="Genomic_DNA"/>
</dbReference>
<dbReference type="GO" id="GO:0016810">
    <property type="term" value="F:hydrolase activity, acting on carbon-nitrogen (but not peptide) bonds"/>
    <property type="evidence" value="ECO:0007669"/>
    <property type="project" value="InterPro"/>
</dbReference>
<dbReference type="KEGG" id="whj:H9Q79_00805"/>
<dbReference type="Proteomes" id="UP000515860">
    <property type="component" value="Chromosome"/>
</dbReference>
<gene>
    <name evidence="2" type="ORF">H9Q79_00805</name>
</gene>
<dbReference type="SUPFAM" id="SSF51338">
    <property type="entry name" value="Composite domain of metallo-dependent hydrolases"/>
    <property type="match status" value="1"/>
</dbReference>
<reference evidence="2 3" key="1">
    <citation type="submission" date="2020-08" db="EMBL/GenBank/DDBJ databases">
        <authorList>
            <person name="Liu C."/>
            <person name="Sun Q."/>
        </authorList>
    </citation>
    <scope>NUCLEOTIDE SEQUENCE [LARGE SCALE GENOMIC DNA]</scope>
    <source>
        <strain evidence="2 3">NSJ-29</strain>
    </source>
</reference>
<dbReference type="CDD" id="cd01300">
    <property type="entry name" value="YtcJ_like"/>
    <property type="match status" value="1"/>
</dbReference>
<sequence>MKRIYYGGTILTMKKELYTEALLEEDGIIRHTGGYEELKIQEPEAETVNLEGNTLMPAFLDSHSHFSGVATGLLQVSLEEAECWQDICDAIKKFAEERRIPKGQWIMAKGYDHNHLKEGRHPSAGLLDRVFPDNPVVLQHQSGHMGVFNSRGLERLGITEDTKAPQGGVIEIRDGKLTGYLEENAFTEYLRRVPMPEPEDLMKAFSDAQTKYASFGITTVQEGMMTRELIPLYQMMRQKKILRLDVNGYSEVAAVDEWCDAFPGAVMRYDGHFRIGGLKIFLDGSPQGRTAWMREPYQGEDSYCGYGTMKDSEVRSAAAMAAERGMQLLAHCNGDAAAAQYLRTLAAQEKETPEFRESRPVMIHAQLLGTDQLEEVRRLGVTPSFFVAHVYHWGDVHIRNFGMERAGAISPAGSAAAEGIRFTFHQDAPVLEPDMLETVWCAVNRRTRAGVTLGGNEKVTVLEALKAVTVNAAWQYFEEDSKGCLAAGKRADYVILDQNPLDTDGEKLREIRVLATLKDGKAIYM</sequence>
<dbReference type="SUPFAM" id="SSF51556">
    <property type="entry name" value="Metallo-dependent hydrolases"/>
    <property type="match status" value="1"/>
</dbReference>
<dbReference type="PANTHER" id="PTHR22642:SF2">
    <property type="entry name" value="PROTEIN LONG AFTER FAR-RED 3"/>
    <property type="match status" value="1"/>
</dbReference>
<keyword evidence="3" id="KW-1185">Reference proteome</keyword>
<dbReference type="InterPro" id="IPR013108">
    <property type="entry name" value="Amidohydro_3"/>
</dbReference>
<dbReference type="Gene3D" id="3.10.310.70">
    <property type="match status" value="1"/>
</dbReference>
<evidence type="ECO:0000259" key="1">
    <source>
        <dbReference type="Pfam" id="PF07969"/>
    </source>
</evidence>
<feature type="domain" description="Amidohydrolase 3" evidence="1">
    <location>
        <begin position="46"/>
        <end position="524"/>
    </location>
</feature>
<organism evidence="2 3">
    <name type="scientific">Wansuia hejianensis</name>
    <dbReference type="NCBI Taxonomy" id="2763667"/>
    <lineage>
        <taxon>Bacteria</taxon>
        <taxon>Bacillati</taxon>
        <taxon>Bacillota</taxon>
        <taxon>Clostridia</taxon>
        <taxon>Lachnospirales</taxon>
        <taxon>Lachnospiraceae</taxon>
        <taxon>Wansuia</taxon>
    </lineage>
</organism>
<dbReference type="InterPro" id="IPR032466">
    <property type="entry name" value="Metal_Hydrolase"/>
</dbReference>
<dbReference type="Gene3D" id="2.30.40.10">
    <property type="entry name" value="Urease, subunit C, domain 1"/>
    <property type="match status" value="1"/>
</dbReference>
<name>A0A7G9GDJ6_9FIRM</name>
<dbReference type="Gene3D" id="3.20.20.140">
    <property type="entry name" value="Metal-dependent hydrolases"/>
    <property type="match status" value="1"/>
</dbReference>
<keyword evidence="2" id="KW-0378">Hydrolase</keyword>
<evidence type="ECO:0000313" key="2">
    <source>
        <dbReference type="EMBL" id="QNM08878.1"/>
    </source>
</evidence>
<evidence type="ECO:0000313" key="3">
    <source>
        <dbReference type="Proteomes" id="UP000515860"/>
    </source>
</evidence>
<dbReference type="RefSeq" id="WP_249328995.1">
    <property type="nucleotide sequence ID" value="NZ_CP060635.1"/>
</dbReference>
<protein>
    <submittedName>
        <fullName evidence="2">Amidohydrolase</fullName>
    </submittedName>
</protein>
<dbReference type="InterPro" id="IPR011059">
    <property type="entry name" value="Metal-dep_hydrolase_composite"/>
</dbReference>
<dbReference type="InterPro" id="IPR033932">
    <property type="entry name" value="YtcJ-like"/>
</dbReference>